<gene>
    <name evidence="1" type="ORF">SAMN05421882_10064</name>
</gene>
<reference evidence="1 2" key="1">
    <citation type="submission" date="2016-10" db="EMBL/GenBank/DDBJ databases">
        <authorList>
            <person name="de Groot N.N."/>
        </authorList>
    </citation>
    <scope>NUCLEOTIDE SEQUENCE [LARGE SCALE GENOMIC DNA]</scope>
    <source>
        <strain evidence="1 2">Nm110</strain>
    </source>
</reference>
<evidence type="ECO:0000313" key="1">
    <source>
        <dbReference type="EMBL" id="SDW25721.1"/>
    </source>
</evidence>
<accession>A0A1H2S294</accession>
<proteinExistence type="predicted"/>
<dbReference type="SUPFAM" id="SSF56784">
    <property type="entry name" value="HAD-like"/>
    <property type="match status" value="1"/>
</dbReference>
<dbReference type="Proteomes" id="UP000183454">
    <property type="component" value="Unassembled WGS sequence"/>
</dbReference>
<dbReference type="EMBL" id="FNNH01000006">
    <property type="protein sequence ID" value="SDW25721.1"/>
    <property type="molecule type" value="Genomic_DNA"/>
</dbReference>
<dbReference type="AlphaFoldDB" id="A0A1H2S294"/>
<evidence type="ECO:0000313" key="2">
    <source>
        <dbReference type="Proteomes" id="UP000183454"/>
    </source>
</evidence>
<organism evidence="1 2">
    <name type="scientific">Nitrosomonas communis</name>
    <dbReference type="NCBI Taxonomy" id="44574"/>
    <lineage>
        <taxon>Bacteria</taxon>
        <taxon>Pseudomonadati</taxon>
        <taxon>Pseudomonadota</taxon>
        <taxon>Betaproteobacteria</taxon>
        <taxon>Nitrosomonadales</taxon>
        <taxon>Nitrosomonadaceae</taxon>
        <taxon>Nitrosomonas</taxon>
    </lineage>
</organism>
<sequence length="67" mass="7718">MTGDDIDDVPALAAADVGHSYGNRYRCRHEKRGHYVSQRRPVRYCSRSQAIHGNHEQYPTKTGLRVY</sequence>
<dbReference type="InterPro" id="IPR036412">
    <property type="entry name" value="HAD-like_sf"/>
</dbReference>
<protein>
    <submittedName>
        <fullName evidence="1">Uncharacterized protein</fullName>
    </submittedName>
</protein>
<name>A0A1H2S294_9PROT</name>